<comment type="caution">
    <text evidence="2">The sequence shown here is derived from an EMBL/GenBank/DDBJ whole genome shotgun (WGS) entry which is preliminary data.</text>
</comment>
<protein>
    <submittedName>
        <fullName evidence="2">Uncharacterized protein</fullName>
    </submittedName>
</protein>
<dbReference type="Proteomes" id="UP000225706">
    <property type="component" value="Unassembled WGS sequence"/>
</dbReference>
<evidence type="ECO:0000313" key="2">
    <source>
        <dbReference type="EMBL" id="PFX15969.1"/>
    </source>
</evidence>
<sequence>MKQKYWSGRVAEIYLEGTSMTFDEHVKGPSTTHHIRMFPMFNDMKEGNVCGIGTKLHCRNSHGISGRGQKKDSYIESFELPRSLSLASPRGFLFRLYKNEPGKSLSQGKIEKCSKSDRREDLYTAFAVGNNQRSHVSSIIQKSILQRRNLALKSASKLTELRIEGANKFTVTSENDSQSEHFGVRISSGIGLKGRKQGTNLLPLLPKHRRTHDSSLQQTIKAVSNKVYPSLRINCNQILPRQPEEKIFQNRPKEKSRGSNDQNCEGKAVDNEEARVFSGRTPKRRTINVFLPNISTDQDL</sequence>
<organism evidence="2 3">
    <name type="scientific">Stylophora pistillata</name>
    <name type="common">Smooth cauliflower coral</name>
    <dbReference type="NCBI Taxonomy" id="50429"/>
    <lineage>
        <taxon>Eukaryota</taxon>
        <taxon>Metazoa</taxon>
        <taxon>Cnidaria</taxon>
        <taxon>Anthozoa</taxon>
        <taxon>Hexacorallia</taxon>
        <taxon>Scleractinia</taxon>
        <taxon>Astrocoeniina</taxon>
        <taxon>Pocilloporidae</taxon>
        <taxon>Stylophora</taxon>
    </lineage>
</organism>
<dbReference type="EMBL" id="LSMT01000589">
    <property type="protein sequence ID" value="PFX15969.1"/>
    <property type="molecule type" value="Genomic_DNA"/>
</dbReference>
<feature type="compositionally biased region" description="Basic and acidic residues" evidence="1">
    <location>
        <begin position="243"/>
        <end position="258"/>
    </location>
</feature>
<gene>
    <name evidence="2" type="ORF">AWC38_SpisGene19780</name>
</gene>
<name>A0A2B4RGN1_STYPI</name>
<evidence type="ECO:0000313" key="3">
    <source>
        <dbReference type="Proteomes" id="UP000225706"/>
    </source>
</evidence>
<dbReference type="AlphaFoldDB" id="A0A2B4RGN1"/>
<proteinExistence type="predicted"/>
<keyword evidence="3" id="KW-1185">Reference proteome</keyword>
<reference evidence="3" key="1">
    <citation type="journal article" date="2017" name="bioRxiv">
        <title>Comparative analysis of the genomes of Stylophora pistillata and Acropora digitifera provides evidence for extensive differences between species of corals.</title>
        <authorList>
            <person name="Voolstra C.R."/>
            <person name="Li Y."/>
            <person name="Liew Y.J."/>
            <person name="Baumgarten S."/>
            <person name="Zoccola D."/>
            <person name="Flot J.-F."/>
            <person name="Tambutte S."/>
            <person name="Allemand D."/>
            <person name="Aranda M."/>
        </authorList>
    </citation>
    <scope>NUCLEOTIDE SEQUENCE [LARGE SCALE GENOMIC DNA]</scope>
</reference>
<feature type="region of interest" description="Disordered" evidence="1">
    <location>
        <begin position="243"/>
        <end position="276"/>
    </location>
</feature>
<evidence type="ECO:0000256" key="1">
    <source>
        <dbReference type="SAM" id="MobiDB-lite"/>
    </source>
</evidence>
<accession>A0A2B4RGN1</accession>